<dbReference type="GO" id="GO:1902600">
    <property type="term" value="P:proton transmembrane transport"/>
    <property type="evidence" value="ECO:0007669"/>
    <property type="project" value="InterPro"/>
</dbReference>
<dbReference type="AlphaFoldDB" id="A0A1I5LMT1"/>
<keyword evidence="8" id="KW-0406">Ion transport</keyword>
<feature type="transmembrane region" description="Helical" evidence="10">
    <location>
        <begin position="84"/>
        <end position="106"/>
    </location>
</feature>
<proteinExistence type="predicted"/>
<dbReference type="Pfam" id="PF02254">
    <property type="entry name" value="TrkA_N"/>
    <property type="match status" value="1"/>
</dbReference>
<feature type="transmembrane region" description="Helical" evidence="10">
    <location>
        <begin position="6"/>
        <end position="22"/>
    </location>
</feature>
<keyword evidence="4" id="KW-0633">Potassium transport</keyword>
<evidence type="ECO:0000256" key="6">
    <source>
        <dbReference type="ARBA" id="ARBA00022958"/>
    </source>
</evidence>
<evidence type="ECO:0000256" key="5">
    <source>
        <dbReference type="ARBA" id="ARBA00022692"/>
    </source>
</evidence>
<keyword evidence="2" id="KW-0813">Transport</keyword>
<feature type="domain" description="RCK N-terminal" evidence="12">
    <location>
        <begin position="401"/>
        <end position="514"/>
    </location>
</feature>
<dbReference type="GO" id="GO:0005886">
    <property type="term" value="C:plasma membrane"/>
    <property type="evidence" value="ECO:0007669"/>
    <property type="project" value="TreeGrafter"/>
</dbReference>
<gene>
    <name evidence="13" type="ORF">SAMN05216234_10399</name>
</gene>
<feature type="transmembrane region" description="Helical" evidence="10">
    <location>
        <begin position="53"/>
        <end position="72"/>
    </location>
</feature>
<dbReference type="Proteomes" id="UP000199227">
    <property type="component" value="Unassembled WGS sequence"/>
</dbReference>
<keyword evidence="9 10" id="KW-0472">Membrane</keyword>
<feature type="transmembrane region" description="Helical" evidence="10">
    <location>
        <begin position="354"/>
        <end position="372"/>
    </location>
</feature>
<feature type="transmembrane region" description="Helical" evidence="10">
    <location>
        <begin position="112"/>
        <end position="129"/>
    </location>
</feature>
<dbReference type="GO" id="GO:0015297">
    <property type="term" value="F:antiporter activity"/>
    <property type="evidence" value="ECO:0007669"/>
    <property type="project" value="UniProtKB-KW"/>
</dbReference>
<evidence type="ECO:0000313" key="14">
    <source>
        <dbReference type="Proteomes" id="UP000199227"/>
    </source>
</evidence>
<feature type="transmembrane region" description="Helical" evidence="10">
    <location>
        <begin position="268"/>
        <end position="286"/>
    </location>
</feature>
<reference evidence="13 14" key="1">
    <citation type="submission" date="2016-10" db="EMBL/GenBank/DDBJ databases">
        <authorList>
            <person name="de Groot N.N."/>
        </authorList>
    </citation>
    <scope>NUCLEOTIDE SEQUENCE [LARGE SCALE GENOMIC DNA]</scope>
    <source>
        <strain evidence="13 14">EP1-55-1</strain>
    </source>
</reference>
<organism evidence="13 14">
    <name type="scientific">Hydrogenimonas thermophila</name>
    <dbReference type="NCBI Taxonomy" id="223786"/>
    <lineage>
        <taxon>Bacteria</taxon>
        <taxon>Pseudomonadati</taxon>
        <taxon>Campylobacterota</taxon>
        <taxon>Epsilonproteobacteria</taxon>
        <taxon>Campylobacterales</taxon>
        <taxon>Hydrogenimonadaceae</taxon>
        <taxon>Hydrogenimonas</taxon>
    </lineage>
</organism>
<accession>A0A1I5LMT1</accession>
<evidence type="ECO:0000256" key="2">
    <source>
        <dbReference type="ARBA" id="ARBA00022448"/>
    </source>
</evidence>
<evidence type="ECO:0000256" key="9">
    <source>
        <dbReference type="ARBA" id="ARBA00023136"/>
    </source>
</evidence>
<dbReference type="RefSeq" id="WP_092910560.1">
    <property type="nucleotide sequence ID" value="NZ_FOXB01000003.1"/>
</dbReference>
<dbReference type="OrthoDB" id="9781411at2"/>
<protein>
    <submittedName>
        <fullName evidence="13">Kef-type potassium/proton antiporter, CPA2 family</fullName>
    </submittedName>
</protein>
<dbReference type="InterPro" id="IPR036291">
    <property type="entry name" value="NAD(P)-bd_dom_sf"/>
</dbReference>
<feature type="transmembrane region" description="Helical" evidence="10">
    <location>
        <begin position="324"/>
        <end position="342"/>
    </location>
</feature>
<keyword evidence="3" id="KW-0050">Antiport</keyword>
<evidence type="ECO:0000256" key="7">
    <source>
        <dbReference type="ARBA" id="ARBA00022989"/>
    </source>
</evidence>
<dbReference type="InterPro" id="IPR003148">
    <property type="entry name" value="RCK_N"/>
</dbReference>
<keyword evidence="14" id="KW-1185">Reference proteome</keyword>
<dbReference type="PANTHER" id="PTHR46157:SF4">
    <property type="entry name" value="K(+) EFFLUX ANTIPORTER 3, CHLOROPLASTIC"/>
    <property type="match status" value="1"/>
</dbReference>
<feature type="domain" description="Cation/H+ exchanger transmembrane" evidence="11">
    <location>
        <begin position="13"/>
        <end position="371"/>
    </location>
</feature>
<evidence type="ECO:0000256" key="10">
    <source>
        <dbReference type="SAM" id="Phobius"/>
    </source>
</evidence>
<dbReference type="SUPFAM" id="SSF51735">
    <property type="entry name" value="NAD(P)-binding Rossmann-fold domains"/>
    <property type="match status" value="1"/>
</dbReference>
<dbReference type="GO" id="GO:0006813">
    <property type="term" value="P:potassium ion transport"/>
    <property type="evidence" value="ECO:0007669"/>
    <property type="project" value="UniProtKB-KW"/>
</dbReference>
<evidence type="ECO:0000256" key="4">
    <source>
        <dbReference type="ARBA" id="ARBA00022538"/>
    </source>
</evidence>
<feature type="transmembrane region" description="Helical" evidence="10">
    <location>
        <begin position="29"/>
        <end position="47"/>
    </location>
</feature>
<dbReference type="InterPro" id="IPR006153">
    <property type="entry name" value="Cation/H_exchanger_TM"/>
</dbReference>
<feature type="transmembrane region" description="Helical" evidence="10">
    <location>
        <begin position="174"/>
        <end position="195"/>
    </location>
</feature>
<evidence type="ECO:0000259" key="11">
    <source>
        <dbReference type="Pfam" id="PF00999"/>
    </source>
</evidence>
<feature type="transmembrane region" description="Helical" evidence="10">
    <location>
        <begin position="149"/>
        <end position="168"/>
    </location>
</feature>
<evidence type="ECO:0000256" key="8">
    <source>
        <dbReference type="ARBA" id="ARBA00023065"/>
    </source>
</evidence>
<dbReference type="EMBL" id="FOXB01000003">
    <property type="protein sequence ID" value="SFO98618.1"/>
    <property type="molecule type" value="Genomic_DNA"/>
</dbReference>
<feature type="transmembrane region" description="Helical" evidence="10">
    <location>
        <begin position="215"/>
        <end position="234"/>
    </location>
</feature>
<comment type="subcellular location">
    <subcellularLocation>
        <location evidence="1">Membrane</location>
        <topology evidence="1">Multi-pass membrane protein</topology>
    </subcellularLocation>
</comment>
<dbReference type="Pfam" id="PF00999">
    <property type="entry name" value="Na_H_Exchanger"/>
    <property type="match status" value="1"/>
</dbReference>
<keyword evidence="7 10" id="KW-1133">Transmembrane helix</keyword>
<sequence>MAYLPIILAGIFLSVAINSLLKRIGIPTVIGYIATGIAISAVFGLHHDHNNELSEIAEFGIVFLMFTIGLEFSFRQLVAMRKEVMVFGSLQLGLSALVFGSVAYFFGMEQEGAIITGLALGLSSTAIVLKTLNENDDIQTPYGRKSVGILIFQDLAVIPILLMITIFSSNNNDIFMMLQKIAIDAVIVGIIIYLVGKYIIDWLLQWVTRTDSSEIFLGTVLFLVIGSAELAHLFGFTYSLGAFLAGMMIAETHYKYQIEAELAPFRDLLLGLFFATVGMQINLNIVADNIGLILLVTLVVMAAKFGIILLFMQFFTRPRVALKTALALSQVGEFALAVFSLAQSNLLIDNEQSQILLSAVVISMIFSVFILARVRDIADLFTPEPEPEVSKLESTGFKDHIIVCGFGPLGRKVAAELKCQGVSYVILEHNIHRMESGRKMGEPIFFANAANKDVLKQFDVSKASAVIVAVDHIRHLRLICEALVQVAPNANIVVKLRSEDEREMIGDLKIDHILIQSREMARLLVIEAMRCQLKIQKRG</sequence>
<dbReference type="PANTHER" id="PTHR46157">
    <property type="entry name" value="K(+) EFFLUX ANTIPORTER 3, CHLOROPLASTIC"/>
    <property type="match status" value="1"/>
</dbReference>
<dbReference type="InterPro" id="IPR038770">
    <property type="entry name" value="Na+/solute_symporter_sf"/>
</dbReference>
<feature type="transmembrane region" description="Helical" evidence="10">
    <location>
        <begin position="292"/>
        <end position="312"/>
    </location>
</feature>
<keyword evidence="6" id="KW-0630">Potassium</keyword>
<dbReference type="Gene3D" id="3.40.50.720">
    <property type="entry name" value="NAD(P)-binding Rossmann-like Domain"/>
    <property type="match status" value="1"/>
</dbReference>
<evidence type="ECO:0000313" key="13">
    <source>
        <dbReference type="EMBL" id="SFO98618.1"/>
    </source>
</evidence>
<dbReference type="STRING" id="223786.SAMN05216234_10399"/>
<evidence type="ECO:0000256" key="3">
    <source>
        <dbReference type="ARBA" id="ARBA00022449"/>
    </source>
</evidence>
<evidence type="ECO:0000259" key="12">
    <source>
        <dbReference type="Pfam" id="PF02254"/>
    </source>
</evidence>
<dbReference type="Gene3D" id="1.20.1530.20">
    <property type="match status" value="1"/>
</dbReference>
<name>A0A1I5LMT1_9BACT</name>
<keyword evidence="5 10" id="KW-0812">Transmembrane</keyword>
<evidence type="ECO:0000256" key="1">
    <source>
        <dbReference type="ARBA" id="ARBA00004141"/>
    </source>
</evidence>